<accession>T1GAN5</accession>
<evidence type="ECO:0000313" key="3">
    <source>
        <dbReference type="EnsemblMetazoa" id="MESCA000294-PA"/>
    </source>
</evidence>
<name>T1GAN5_MEGSC</name>
<feature type="domain" description="AB hydrolase-1" evidence="2">
    <location>
        <begin position="254"/>
        <end position="345"/>
    </location>
</feature>
<protein>
    <recommendedName>
        <fullName evidence="2">AB hydrolase-1 domain-containing protein</fullName>
    </recommendedName>
</protein>
<dbReference type="PANTHER" id="PTHR12277">
    <property type="entry name" value="ALPHA/BETA HYDROLASE DOMAIN-CONTAINING PROTEIN"/>
    <property type="match status" value="1"/>
</dbReference>
<dbReference type="AlphaFoldDB" id="T1GAN5"/>
<evidence type="ECO:0000256" key="1">
    <source>
        <dbReference type="SAM" id="Phobius"/>
    </source>
</evidence>
<evidence type="ECO:0000313" key="4">
    <source>
        <dbReference type="Proteomes" id="UP000015102"/>
    </source>
</evidence>
<dbReference type="Pfam" id="PF00561">
    <property type="entry name" value="Abhydrolase_1"/>
    <property type="match status" value="1"/>
</dbReference>
<dbReference type="InterPro" id="IPR029058">
    <property type="entry name" value="AB_hydrolase_fold"/>
</dbReference>
<dbReference type="GO" id="GO:0005789">
    <property type="term" value="C:endoplasmic reticulum membrane"/>
    <property type="evidence" value="ECO:0007669"/>
    <property type="project" value="TreeGrafter"/>
</dbReference>
<dbReference type="EnsemblMetazoa" id="MESCA000294-RA">
    <property type="protein sequence ID" value="MESCA000294-PA"/>
    <property type="gene ID" value="MESCA000294"/>
</dbReference>
<dbReference type="GO" id="GO:0004622">
    <property type="term" value="F:phosphatidylcholine lysophospholipase activity"/>
    <property type="evidence" value="ECO:0007669"/>
    <property type="project" value="TreeGrafter"/>
</dbReference>
<evidence type="ECO:0000259" key="2">
    <source>
        <dbReference type="Pfam" id="PF00561"/>
    </source>
</evidence>
<dbReference type="EMBL" id="CAQQ02006776">
    <property type="status" value="NOT_ANNOTATED_CDS"/>
    <property type="molecule type" value="Genomic_DNA"/>
</dbReference>
<sequence length="397" mass="45928">MSYFVKIISKYLKKKEIPQKKEKKEENEGDDRITKTGTLDYNCKVKGLNHESWRIRTKSGSMKSWIHCSHVDFHNRYTSYVFLGGQIKNTICEFSQNPMEFLSISLRTAQIALLVFILVFVIAPIIFRYSISLQRGLLFLTFVTYPKNLDFTNPSSVGLYATRNFYVKVRDEEDFQGKHDDENLARITEKCAKRFTKELKIDEKFNEDFGNTNETEYELEIPKDILQEFEGAEITKELEQQFYEKLISVPNTVIILYFHGNTASRGSGHRVDMYKVFRNLNYHVITFDYRSYGDSDKIPPSEDGLVNDGLTVFNYIRKLTNNPVIFWGHSLGTGVSSHLLANLEKNGIQNAPKGLILEAPFTNIKDEIREHPFAKVSLFELVVNKKSATFQRLLTTV</sequence>
<dbReference type="OMA" id="NTNETEY"/>
<keyword evidence="4" id="KW-1185">Reference proteome</keyword>
<keyword evidence="1" id="KW-0812">Transmembrane</keyword>
<proteinExistence type="predicted"/>
<dbReference type="InterPro" id="IPR000073">
    <property type="entry name" value="AB_hydrolase_1"/>
</dbReference>
<keyword evidence="1" id="KW-0472">Membrane</keyword>
<dbReference type="GO" id="GO:0006660">
    <property type="term" value="P:phosphatidylserine catabolic process"/>
    <property type="evidence" value="ECO:0007669"/>
    <property type="project" value="TreeGrafter"/>
</dbReference>
<dbReference type="STRING" id="36166.T1GAN5"/>
<organism evidence="3 4">
    <name type="scientific">Megaselia scalaris</name>
    <name type="common">Humpbacked fly</name>
    <name type="synonym">Phora scalaris</name>
    <dbReference type="NCBI Taxonomy" id="36166"/>
    <lineage>
        <taxon>Eukaryota</taxon>
        <taxon>Metazoa</taxon>
        <taxon>Ecdysozoa</taxon>
        <taxon>Arthropoda</taxon>
        <taxon>Hexapoda</taxon>
        <taxon>Insecta</taxon>
        <taxon>Pterygota</taxon>
        <taxon>Neoptera</taxon>
        <taxon>Endopterygota</taxon>
        <taxon>Diptera</taxon>
        <taxon>Brachycera</taxon>
        <taxon>Muscomorpha</taxon>
        <taxon>Platypezoidea</taxon>
        <taxon>Phoridae</taxon>
        <taxon>Megaseliini</taxon>
        <taxon>Megaselia</taxon>
    </lineage>
</organism>
<keyword evidence="1" id="KW-1133">Transmembrane helix</keyword>
<dbReference type="SUPFAM" id="SSF53474">
    <property type="entry name" value="alpha/beta-Hydrolases"/>
    <property type="match status" value="1"/>
</dbReference>
<feature type="transmembrane region" description="Helical" evidence="1">
    <location>
        <begin position="111"/>
        <end position="131"/>
    </location>
</feature>
<dbReference type="PANTHER" id="PTHR12277:SF194">
    <property type="entry name" value="FI04476P"/>
    <property type="match status" value="1"/>
</dbReference>
<dbReference type="Proteomes" id="UP000015102">
    <property type="component" value="Unassembled WGS sequence"/>
</dbReference>
<reference evidence="3" key="2">
    <citation type="submission" date="2015-06" db="UniProtKB">
        <authorList>
            <consortium name="EnsemblMetazoa"/>
        </authorList>
    </citation>
    <scope>IDENTIFICATION</scope>
</reference>
<dbReference type="HOGENOM" id="CLU_695010_0_0_1"/>
<dbReference type="GO" id="GO:0052651">
    <property type="term" value="P:monoacylglycerol catabolic process"/>
    <property type="evidence" value="ECO:0007669"/>
    <property type="project" value="TreeGrafter"/>
</dbReference>
<dbReference type="GO" id="GO:0047372">
    <property type="term" value="F:monoacylglycerol lipase activity"/>
    <property type="evidence" value="ECO:0007669"/>
    <property type="project" value="TreeGrafter"/>
</dbReference>
<dbReference type="Gene3D" id="3.40.50.1820">
    <property type="entry name" value="alpha/beta hydrolase"/>
    <property type="match status" value="1"/>
</dbReference>
<reference evidence="4" key="1">
    <citation type="submission" date="2013-02" db="EMBL/GenBank/DDBJ databases">
        <authorList>
            <person name="Hughes D."/>
        </authorList>
    </citation>
    <scope>NUCLEOTIDE SEQUENCE</scope>
    <source>
        <strain>Durham</strain>
        <strain evidence="4">NC isolate 2 -- Noor lab</strain>
    </source>
</reference>